<dbReference type="Proteomes" id="UP001551675">
    <property type="component" value="Unassembled WGS sequence"/>
</dbReference>
<dbReference type="InterPro" id="IPR009057">
    <property type="entry name" value="Homeodomain-like_sf"/>
</dbReference>
<dbReference type="Pfam" id="PF00440">
    <property type="entry name" value="TetR_N"/>
    <property type="match status" value="2"/>
</dbReference>
<dbReference type="Gene3D" id="1.10.10.60">
    <property type="entry name" value="Homeodomain-like"/>
    <property type="match status" value="2"/>
</dbReference>
<keyword evidence="1 2" id="KW-0238">DNA-binding</keyword>
<evidence type="ECO:0000256" key="1">
    <source>
        <dbReference type="ARBA" id="ARBA00023125"/>
    </source>
</evidence>
<accession>A0ABV3GTB5</accession>
<dbReference type="SUPFAM" id="SSF46689">
    <property type="entry name" value="Homeodomain-like"/>
    <property type="match status" value="2"/>
</dbReference>
<protein>
    <submittedName>
        <fullName evidence="4">TetR/AcrR family transcriptional regulator</fullName>
    </submittedName>
</protein>
<proteinExistence type="predicted"/>
<dbReference type="EMBL" id="JBFALK010000036">
    <property type="protein sequence ID" value="MEV0974875.1"/>
    <property type="molecule type" value="Genomic_DNA"/>
</dbReference>
<feature type="DNA-binding region" description="H-T-H motif" evidence="2">
    <location>
        <begin position="33"/>
        <end position="52"/>
    </location>
</feature>
<feature type="DNA-binding region" description="H-T-H motif" evidence="2">
    <location>
        <begin position="234"/>
        <end position="253"/>
    </location>
</feature>
<reference evidence="4 5" key="1">
    <citation type="submission" date="2024-06" db="EMBL/GenBank/DDBJ databases">
        <title>The Natural Products Discovery Center: Release of the First 8490 Sequenced Strains for Exploring Actinobacteria Biosynthetic Diversity.</title>
        <authorList>
            <person name="Kalkreuter E."/>
            <person name="Kautsar S.A."/>
            <person name="Yang D."/>
            <person name="Bader C.D."/>
            <person name="Teijaro C.N."/>
            <person name="Fluegel L."/>
            <person name="Davis C.M."/>
            <person name="Simpson J.R."/>
            <person name="Lauterbach L."/>
            <person name="Steele A.D."/>
            <person name="Gui C."/>
            <person name="Meng S."/>
            <person name="Li G."/>
            <person name="Viehrig K."/>
            <person name="Ye F."/>
            <person name="Su P."/>
            <person name="Kiefer A.F."/>
            <person name="Nichols A."/>
            <person name="Cepeda A.J."/>
            <person name="Yan W."/>
            <person name="Fan B."/>
            <person name="Jiang Y."/>
            <person name="Adhikari A."/>
            <person name="Zheng C.-J."/>
            <person name="Schuster L."/>
            <person name="Cowan T.M."/>
            <person name="Smanski M.J."/>
            <person name="Chevrette M.G."/>
            <person name="De Carvalho L.P.S."/>
            <person name="Shen B."/>
        </authorList>
    </citation>
    <scope>NUCLEOTIDE SEQUENCE [LARGE SCALE GENOMIC DNA]</scope>
    <source>
        <strain evidence="4 5">NPDC050100</strain>
    </source>
</reference>
<dbReference type="Pfam" id="PF17932">
    <property type="entry name" value="TetR_C_24"/>
    <property type="match status" value="2"/>
</dbReference>
<gene>
    <name evidence="4" type="ORF">AB0I59_40335</name>
</gene>
<dbReference type="PROSITE" id="PS50977">
    <property type="entry name" value="HTH_TETR_2"/>
    <property type="match status" value="2"/>
</dbReference>
<dbReference type="Gene3D" id="1.10.357.10">
    <property type="entry name" value="Tetracycline Repressor, domain 2"/>
    <property type="match status" value="2"/>
</dbReference>
<dbReference type="InterPro" id="IPR001647">
    <property type="entry name" value="HTH_TetR"/>
</dbReference>
<organism evidence="4 5">
    <name type="scientific">Microtetraspora glauca</name>
    <dbReference type="NCBI Taxonomy" id="1996"/>
    <lineage>
        <taxon>Bacteria</taxon>
        <taxon>Bacillati</taxon>
        <taxon>Actinomycetota</taxon>
        <taxon>Actinomycetes</taxon>
        <taxon>Streptosporangiales</taxon>
        <taxon>Streptosporangiaceae</taxon>
        <taxon>Microtetraspora</taxon>
    </lineage>
</organism>
<dbReference type="PANTHER" id="PTHR30055">
    <property type="entry name" value="HTH-TYPE TRANSCRIPTIONAL REGULATOR RUTR"/>
    <property type="match status" value="1"/>
</dbReference>
<sequence length="405" mass="44835">MPTSQRRRSKDRKEAIAFVAAELFCARGYHNVGIEDIAEEVGITGPAIYRHFSTKQAVLAAAVQELVTRFVECVRSGAHMDAPHDRLHAALRALARYTLDRRTMARLYQWEGRYLPAEQRAVVTASFDGAVRTLRELLLDLRPELAKHDAALLTAAALSVIASPSTHRASLSRTKAERTILDCVTAVISADLPVAPRQRQRRHRPDQFTLLPRRERLLAEAIRLFHERGYHQVSISDIGQAAGINASSVYTHFASKAELLAAAYYRATSRLEHTVAATLADANTPAQALGRLIDAYVKITFDQADLAAVYLSESDNLPPADLRRLRAAQRRHVDTWVGLVAEVCPEEEPSETRFRTHAALNIVTDLARSANPSVTEERTAALLGQMLRLPDRGGLTPAQRRAPAK</sequence>
<comment type="caution">
    <text evidence="4">The sequence shown here is derived from an EMBL/GenBank/DDBJ whole genome shotgun (WGS) entry which is preliminary data.</text>
</comment>
<dbReference type="PRINTS" id="PR00455">
    <property type="entry name" value="HTHTETR"/>
</dbReference>
<dbReference type="InterPro" id="IPR041490">
    <property type="entry name" value="KstR2_TetR_C"/>
</dbReference>
<feature type="domain" description="HTH tetR-type" evidence="3">
    <location>
        <begin position="211"/>
        <end position="271"/>
    </location>
</feature>
<dbReference type="PANTHER" id="PTHR30055:SF237">
    <property type="entry name" value="TRANSCRIPTIONAL REPRESSOR MCE3R"/>
    <property type="match status" value="1"/>
</dbReference>
<evidence type="ECO:0000259" key="3">
    <source>
        <dbReference type="PROSITE" id="PS50977"/>
    </source>
</evidence>
<evidence type="ECO:0000313" key="5">
    <source>
        <dbReference type="Proteomes" id="UP001551675"/>
    </source>
</evidence>
<name>A0ABV3GTB5_MICGL</name>
<evidence type="ECO:0000313" key="4">
    <source>
        <dbReference type="EMBL" id="MEV0974875.1"/>
    </source>
</evidence>
<dbReference type="RefSeq" id="WP_358141961.1">
    <property type="nucleotide sequence ID" value="NZ_JBFALK010000036.1"/>
</dbReference>
<evidence type="ECO:0000256" key="2">
    <source>
        <dbReference type="PROSITE-ProRule" id="PRU00335"/>
    </source>
</evidence>
<dbReference type="InterPro" id="IPR050109">
    <property type="entry name" value="HTH-type_TetR-like_transc_reg"/>
</dbReference>
<keyword evidence="5" id="KW-1185">Reference proteome</keyword>
<feature type="domain" description="HTH tetR-type" evidence="3">
    <location>
        <begin position="10"/>
        <end position="70"/>
    </location>
</feature>